<proteinExistence type="predicted"/>
<organism evidence="1">
    <name type="scientific">hydrothermal vent metagenome</name>
    <dbReference type="NCBI Taxonomy" id="652676"/>
    <lineage>
        <taxon>unclassified sequences</taxon>
        <taxon>metagenomes</taxon>
        <taxon>ecological metagenomes</taxon>
    </lineage>
</organism>
<evidence type="ECO:0000313" key="1">
    <source>
        <dbReference type="EMBL" id="VAV94263.1"/>
    </source>
</evidence>
<feature type="non-terminal residue" evidence="1">
    <location>
        <position position="25"/>
    </location>
</feature>
<dbReference type="AlphaFoldDB" id="A0A3B0SD43"/>
<gene>
    <name evidence="1" type="ORF">MNBD_ALPHA06-213</name>
</gene>
<sequence>MTKLELKDCINTHCPWSGKPVTVSG</sequence>
<reference evidence="1" key="1">
    <citation type="submission" date="2018-06" db="EMBL/GenBank/DDBJ databases">
        <authorList>
            <person name="Zhirakovskaya E."/>
        </authorList>
    </citation>
    <scope>NUCLEOTIDE SEQUENCE</scope>
</reference>
<protein>
    <submittedName>
        <fullName evidence="1">Uncharacterized protein</fullName>
    </submittedName>
</protein>
<accession>A0A3B0SD43</accession>
<dbReference type="EMBL" id="UOEE01000180">
    <property type="protein sequence ID" value="VAV94263.1"/>
    <property type="molecule type" value="Genomic_DNA"/>
</dbReference>
<name>A0A3B0SD43_9ZZZZ</name>